<dbReference type="STRING" id="53406.SAMN05421553_0496"/>
<feature type="chain" id="PRO_5017486263" evidence="1">
    <location>
        <begin position="27"/>
        <end position="1395"/>
    </location>
</feature>
<dbReference type="PANTHER" id="PTHR13174:SF3">
    <property type="entry name" value="D-GLUCURONYL C5-EPIMERASE"/>
    <property type="match status" value="1"/>
</dbReference>
<dbReference type="Pfam" id="PF01841">
    <property type="entry name" value="Transglut_core"/>
    <property type="match status" value="1"/>
</dbReference>
<dbReference type="InterPro" id="IPR012341">
    <property type="entry name" value="6hp_glycosidase-like_sf"/>
</dbReference>
<dbReference type="PANTHER" id="PTHR13174">
    <property type="entry name" value="D-GLUCURONYL C5-EPIMERASE"/>
    <property type="match status" value="1"/>
</dbReference>
<evidence type="ECO:0000313" key="4">
    <source>
        <dbReference type="EMBL" id="SEC20711.1"/>
    </source>
</evidence>
<dbReference type="GO" id="GO:0015012">
    <property type="term" value="P:heparan sulfate proteoglycan biosynthetic process"/>
    <property type="evidence" value="ECO:0007669"/>
    <property type="project" value="InterPro"/>
</dbReference>
<feature type="domain" description="Transglutaminase-like" evidence="2">
    <location>
        <begin position="1110"/>
        <end position="1192"/>
    </location>
</feature>
<proteinExistence type="predicted"/>
<keyword evidence="1" id="KW-0732">Signal</keyword>
<dbReference type="InterPro" id="IPR039721">
    <property type="entry name" value="C5-epimerase"/>
</dbReference>
<gene>
    <name evidence="4" type="ORF">SAMN05421553_0496</name>
</gene>
<dbReference type="Proteomes" id="UP000242849">
    <property type="component" value="Unassembled WGS sequence"/>
</dbReference>
<dbReference type="InterPro" id="IPR010598">
    <property type="entry name" value="C5-epim_C"/>
</dbReference>
<keyword evidence="5" id="KW-1185">Reference proteome</keyword>
<organism evidence="4 5">
    <name type="scientific">Pseudomonas anguilliseptica</name>
    <dbReference type="NCBI Taxonomy" id="53406"/>
    <lineage>
        <taxon>Bacteria</taxon>
        <taxon>Pseudomonadati</taxon>
        <taxon>Pseudomonadota</taxon>
        <taxon>Gammaproteobacteria</taxon>
        <taxon>Pseudomonadales</taxon>
        <taxon>Pseudomonadaceae</taxon>
        <taxon>Pseudomonas</taxon>
    </lineage>
</organism>
<dbReference type="InterPro" id="IPR038765">
    <property type="entry name" value="Papain-like_cys_pep_sf"/>
</dbReference>
<feature type="domain" description="D-glucuronyl C5-epimerase C-terminal" evidence="3">
    <location>
        <begin position="561"/>
        <end position="696"/>
    </location>
</feature>
<sequence>MRCVSQRLRALFFVTVFAFGAAAVQAQNQTNVDQAKHMVDDHGVPQLSIDGVGKVAHPAWTALYALAYAGVEDYDPSLGLKADPQHFASTIDWLKANLVQDKNGLWVWPYNFDSTYNDVAIKAPWSSAFAQASGVQALVTHWKQTGDQSSLDAAKKAAESLFVPLSKGGFLFASGQDIWFEEIPASASNPSHILNGHMRALLALGELQDATGDALYQEWFTKGADTLLRWLPLYDAGYWIRYDLNPRKEELLFRLANPYGFANPEVAIDRIVLRDPVSGEESVLDVGSANDAEGDLRIAGNDWGQIEQVDGRSVRRLRPAAGEREAEGGSGQMVAPYSYFYLTLPSEWKDNLRKERFELSVEYLDEHRGNLEVQMRSIAPDSKTFQRVPDGELLLSGTGTWRAWNVPVKTRDLGYWVGTTYGRKHAEYLSKLSSRDKRFHTWAEVAKFYVNQLPTASYEKVTPQADKVPDQTLILPWYSLDAQGVLMMHVQDARSKLETGTAVYSPYIIASQAVDGQNMAALDLLLKKFNINKTSVKKDAALKWLLDSKNQFGAGGAVVCKFDFMNVYNDVVTPAPWQSSFGQTYVLKALFQSFKDQAADKKSLENLTESVMKAYSVDIADGGLAHSSKSGGLFFEEVPNRTHVLNAQLSALPVIHKVGEELKLPLGDDLFFKGVESLAENLSKFDTGYWLRYDLNPKKTLFFQFDWLAGTSSPLIESIDLKAPQFAKYVHLNVGSEDAFEGGSKIAGLEWGAVQSVDGRQVRAFTNGYEAHSEAVKGGSRQNVYFSMQLPVTKFNDYFDVQPHKLVIRYKDVSVGKFAIKIQSINEGNVLDFTPLRNAVLTTVGDQQWKTVVVEVFSRDMGWYKGSDYQVFEVQQMEQIAELTGDWFFKQYALRHRYFLDAKAKGQPVIVQPAYKSPLQPVELSVIQVSPTYDGFGFENALDGDPNDDYVASIENTSLEYVDVRLDKPVLAGVLKFRWESRANYAQRVRVFALDAAGEVTQEIASAEFKDGEDAELQLKASNQFQSLRIEFSSFVGQPRLLVRLITLNASLLGKDEKAEAARHSLSKNSKGNFLDAKDPRNPLNVFRIPVTLEVKALSDELVHDVIDDHQKILAFMKYIDGFAVGVASSSAPDETIMEQEGACGSFTNTLLAFAAAQGFEGRVISLLNYPKNDGHAVAEIRLKDKWALYDPTYNAFYTLAGSDVPLSFYEIKESYEKGVAVVVHHESKRDGVNDYAGRNIFTKANPLGVIGPGKPFLFPLKFTLPDRHSLEASEFGAKWQGANFIGAAPTNQQQEWTLDGLKKGANYTFEITAKNLGGDLDLKDLTFNLRSVINRSDGTEKELLHKFNFADGKPQSWKISFVASGATQKISLKHDYAGPQYLYMNMQSYKLYKN</sequence>
<feature type="signal peptide" evidence="1">
    <location>
        <begin position="1"/>
        <end position="26"/>
    </location>
</feature>
<dbReference type="GO" id="GO:0047464">
    <property type="term" value="F:heparosan-N-sulfate-glucuronate 5-epimerase activity"/>
    <property type="evidence" value="ECO:0007669"/>
    <property type="project" value="InterPro"/>
</dbReference>
<dbReference type="GO" id="GO:0005975">
    <property type="term" value="P:carbohydrate metabolic process"/>
    <property type="evidence" value="ECO:0007669"/>
    <property type="project" value="InterPro"/>
</dbReference>
<evidence type="ECO:0000259" key="3">
    <source>
        <dbReference type="Pfam" id="PF06662"/>
    </source>
</evidence>
<evidence type="ECO:0000313" key="5">
    <source>
        <dbReference type="Proteomes" id="UP000242849"/>
    </source>
</evidence>
<dbReference type="Gene3D" id="1.50.10.10">
    <property type="match status" value="1"/>
</dbReference>
<reference evidence="5" key="1">
    <citation type="submission" date="2016-10" db="EMBL/GenBank/DDBJ databases">
        <authorList>
            <person name="Varghese N."/>
            <person name="Submissions S."/>
        </authorList>
    </citation>
    <scope>NUCLEOTIDE SEQUENCE [LARGE SCALE GENOMIC DNA]</scope>
    <source>
        <strain evidence="5">DSM 12111</strain>
    </source>
</reference>
<dbReference type="InterPro" id="IPR008928">
    <property type="entry name" value="6-hairpin_glycosidase_sf"/>
</dbReference>
<evidence type="ECO:0000256" key="1">
    <source>
        <dbReference type="SAM" id="SignalP"/>
    </source>
</evidence>
<evidence type="ECO:0000259" key="2">
    <source>
        <dbReference type="Pfam" id="PF01841"/>
    </source>
</evidence>
<dbReference type="OrthoDB" id="6850580at2"/>
<dbReference type="SUPFAM" id="SSF48208">
    <property type="entry name" value="Six-hairpin glycosidases"/>
    <property type="match status" value="1"/>
</dbReference>
<dbReference type="RefSeq" id="WP_090376261.1">
    <property type="nucleotide sequence ID" value="NZ_FNSC01000001.1"/>
</dbReference>
<dbReference type="SUPFAM" id="SSF54001">
    <property type="entry name" value="Cysteine proteinases"/>
    <property type="match status" value="1"/>
</dbReference>
<protein>
    <submittedName>
        <fullName evidence="4">D-glucuronyl C5-epimerase C-terminus</fullName>
    </submittedName>
</protein>
<dbReference type="Pfam" id="PF06662">
    <property type="entry name" value="C5-epim_C"/>
    <property type="match status" value="2"/>
</dbReference>
<dbReference type="Gene3D" id="3.10.620.30">
    <property type="match status" value="1"/>
</dbReference>
<accession>A0A1H4QMI1</accession>
<dbReference type="InterPro" id="IPR002931">
    <property type="entry name" value="Transglutaminase-like"/>
</dbReference>
<feature type="domain" description="D-glucuronyl C5-epimerase C-terminal" evidence="3">
    <location>
        <begin position="100"/>
        <end position="245"/>
    </location>
</feature>
<name>A0A1H4QMI1_PSEAG</name>
<dbReference type="EMBL" id="FNSC01000001">
    <property type="protein sequence ID" value="SEC20711.1"/>
    <property type="molecule type" value="Genomic_DNA"/>
</dbReference>